<accession>A0A438GNX9</accession>
<proteinExistence type="predicted"/>
<organism evidence="2 3">
    <name type="scientific">Vitis vinifera</name>
    <name type="common">Grape</name>
    <dbReference type="NCBI Taxonomy" id="29760"/>
    <lineage>
        <taxon>Eukaryota</taxon>
        <taxon>Viridiplantae</taxon>
        <taxon>Streptophyta</taxon>
        <taxon>Embryophyta</taxon>
        <taxon>Tracheophyta</taxon>
        <taxon>Spermatophyta</taxon>
        <taxon>Magnoliopsida</taxon>
        <taxon>eudicotyledons</taxon>
        <taxon>Gunneridae</taxon>
        <taxon>Pentapetalae</taxon>
        <taxon>rosids</taxon>
        <taxon>Vitales</taxon>
        <taxon>Vitaceae</taxon>
        <taxon>Viteae</taxon>
        <taxon>Vitis</taxon>
    </lineage>
</organism>
<comment type="caution">
    <text evidence="2">The sequence shown here is derived from an EMBL/GenBank/DDBJ whole genome shotgun (WGS) entry which is preliminary data.</text>
</comment>
<dbReference type="AlphaFoldDB" id="A0A438GNX9"/>
<evidence type="ECO:0000313" key="3">
    <source>
        <dbReference type="Proteomes" id="UP000288805"/>
    </source>
</evidence>
<dbReference type="SUPFAM" id="SSF54518">
    <property type="entry name" value="Tubby C-terminal domain-like"/>
    <property type="match status" value="1"/>
</dbReference>
<evidence type="ECO:0000259" key="1">
    <source>
        <dbReference type="Pfam" id="PF01167"/>
    </source>
</evidence>
<reference evidence="2 3" key="1">
    <citation type="journal article" date="2018" name="PLoS Genet.">
        <title>Population sequencing reveals clonal diversity and ancestral inbreeding in the grapevine cultivar Chardonnay.</title>
        <authorList>
            <person name="Roach M.J."/>
            <person name="Johnson D.L."/>
            <person name="Bohlmann J."/>
            <person name="van Vuuren H.J."/>
            <person name="Jones S.J."/>
            <person name="Pretorius I.S."/>
            <person name="Schmidt S.A."/>
            <person name="Borneman A.R."/>
        </authorList>
    </citation>
    <scope>NUCLEOTIDE SEQUENCE [LARGE SCALE GENOMIC DNA]</scope>
    <source>
        <strain evidence="3">cv. Chardonnay</strain>
        <tissue evidence="2">Leaf</tissue>
    </source>
</reference>
<name>A0A438GNX9_VITVI</name>
<gene>
    <name evidence="2" type="primary">TULP3_2</name>
    <name evidence="2" type="ORF">CK203_056340</name>
</gene>
<sequence length="314" mass="36075">MLAIKYMEHWNEATLAHSIAKDKMHLYRLRLVVTLVTNAANNARDKSVKQCKVKCPDELSKMLVNLDVNYDLPLKYGHRQSLTMRCTCIKMGGHDVLAAEGAVFNWMCSEKDNILISKMKIILGFNNRGQVSFMIDLDKMHLYQLRLVVTLVTSVTNNAREKVMKACQMRQLENKMVDNHKDTMTKTRAMLHFEIVAAGERDVRSSMRAMQYEKPLPRLKKLLSILPTIWPRSNFWGTKFTVYNAQPPNVGARISESRLIRRLGSRQVSPRVPAWQLSYENKNLMTIVALPYVWGPRRMHCVMNSIPANAIEPG</sequence>
<evidence type="ECO:0000313" key="2">
    <source>
        <dbReference type="EMBL" id="RVW73910.1"/>
    </source>
</evidence>
<dbReference type="InterPro" id="IPR025659">
    <property type="entry name" value="Tubby-like_C"/>
</dbReference>
<protein>
    <submittedName>
        <fullName evidence="2">Tubby-like F-box protein 3</fullName>
    </submittedName>
</protein>
<dbReference type="Pfam" id="PF01167">
    <property type="entry name" value="Tub"/>
    <property type="match status" value="1"/>
</dbReference>
<dbReference type="Gene3D" id="3.20.90.10">
    <property type="entry name" value="Tubby Protein, Chain A"/>
    <property type="match status" value="1"/>
</dbReference>
<feature type="domain" description="Tubby C-terminal" evidence="1">
    <location>
        <begin position="232"/>
        <end position="311"/>
    </location>
</feature>
<dbReference type="EMBL" id="QGNW01000380">
    <property type="protein sequence ID" value="RVW73910.1"/>
    <property type="molecule type" value="Genomic_DNA"/>
</dbReference>
<dbReference type="InterPro" id="IPR000007">
    <property type="entry name" value="Tubby_C"/>
</dbReference>
<dbReference type="Proteomes" id="UP000288805">
    <property type="component" value="Unassembled WGS sequence"/>
</dbReference>